<dbReference type="InterPro" id="IPR003481">
    <property type="entry name" value="FliD_N"/>
</dbReference>
<evidence type="ECO:0000313" key="9">
    <source>
        <dbReference type="Proteomes" id="UP000288028"/>
    </source>
</evidence>
<evidence type="ECO:0000256" key="3">
    <source>
        <dbReference type="ARBA" id="ARBA00023054"/>
    </source>
</evidence>
<reference evidence="8 9" key="1">
    <citation type="submission" date="2017-05" db="EMBL/GenBank/DDBJ databases">
        <title>Vagococcus spp. assemblies.</title>
        <authorList>
            <person name="Gulvik C.A."/>
        </authorList>
    </citation>
    <scope>NUCLEOTIDE SEQUENCE [LARGE SCALE GENOMIC DNA]</scope>
    <source>
        <strain evidence="8 9">SS1714</strain>
    </source>
</reference>
<keyword evidence="5" id="KW-0964">Secreted</keyword>
<evidence type="ECO:0000259" key="7">
    <source>
        <dbReference type="Pfam" id="PF07195"/>
    </source>
</evidence>
<evidence type="ECO:0000259" key="6">
    <source>
        <dbReference type="Pfam" id="PF02465"/>
    </source>
</evidence>
<dbReference type="GeneID" id="95580694"/>
<proteinExistence type="inferred from homology"/>
<evidence type="ECO:0000256" key="4">
    <source>
        <dbReference type="ARBA" id="ARBA00023143"/>
    </source>
</evidence>
<dbReference type="OrthoDB" id="9776025at2"/>
<keyword evidence="3" id="KW-0175">Coiled coil</keyword>
<comment type="function">
    <text evidence="5">Required for morphogenesis and for the elongation of the flagellar filament by facilitating polymerization of the flagellin monomers at the tip of growing filament. Forms a capping structure, which prevents flagellin subunits (transported through the central channel of the flagellum) from leaking out without polymerization at the distal end.</text>
</comment>
<dbReference type="Gene3D" id="3.30.70.2120">
    <property type="match status" value="1"/>
</dbReference>
<feature type="domain" description="Flagellar hook-associated protein 2 C-terminal" evidence="7">
    <location>
        <begin position="232"/>
        <end position="481"/>
    </location>
</feature>
<dbReference type="AlphaFoldDB" id="A0A430B4W1"/>
<dbReference type="InterPro" id="IPR010810">
    <property type="entry name" value="Flagellin_hook_IN_motif"/>
</dbReference>
<dbReference type="GO" id="GO:0007155">
    <property type="term" value="P:cell adhesion"/>
    <property type="evidence" value="ECO:0007669"/>
    <property type="project" value="InterPro"/>
</dbReference>
<comment type="subcellular location">
    <subcellularLocation>
        <location evidence="5">Secreted</location>
    </subcellularLocation>
    <subcellularLocation>
        <location evidence="5">Bacterial flagellum</location>
    </subcellularLocation>
</comment>
<evidence type="ECO:0000256" key="5">
    <source>
        <dbReference type="RuleBase" id="RU362066"/>
    </source>
</evidence>
<dbReference type="RefSeq" id="WP_126793171.1">
    <property type="nucleotide sequence ID" value="NZ_CP060720.1"/>
</dbReference>
<dbReference type="InterPro" id="IPR040026">
    <property type="entry name" value="FliD"/>
</dbReference>
<evidence type="ECO:0000313" key="8">
    <source>
        <dbReference type="EMBL" id="RSU15364.1"/>
    </source>
</evidence>
<evidence type="ECO:0000256" key="2">
    <source>
        <dbReference type="ARBA" id="ARBA00011255"/>
    </source>
</evidence>
<comment type="similarity">
    <text evidence="1 5">Belongs to the FliD family.</text>
</comment>
<gene>
    <name evidence="8" type="ORF">CBF28_06470</name>
</gene>
<accession>A0A430B4W1</accession>
<organism evidence="8 9">
    <name type="scientific">Vagococcus carniphilus</name>
    <dbReference type="NCBI Taxonomy" id="218144"/>
    <lineage>
        <taxon>Bacteria</taxon>
        <taxon>Bacillati</taxon>
        <taxon>Bacillota</taxon>
        <taxon>Bacilli</taxon>
        <taxon>Lactobacillales</taxon>
        <taxon>Enterococcaceae</taxon>
        <taxon>Vagococcus</taxon>
    </lineage>
</organism>
<dbReference type="PANTHER" id="PTHR30288:SF0">
    <property type="entry name" value="FLAGELLAR HOOK-ASSOCIATED PROTEIN 2"/>
    <property type="match status" value="1"/>
</dbReference>
<dbReference type="GO" id="GO:0005576">
    <property type="term" value="C:extracellular region"/>
    <property type="evidence" value="ECO:0007669"/>
    <property type="project" value="UniProtKB-SubCell"/>
</dbReference>
<keyword evidence="9" id="KW-1185">Reference proteome</keyword>
<comment type="subunit">
    <text evidence="2 5">Homopentamer.</text>
</comment>
<dbReference type="GO" id="GO:0009421">
    <property type="term" value="C:bacterial-type flagellum filament cap"/>
    <property type="evidence" value="ECO:0007669"/>
    <property type="project" value="InterPro"/>
</dbReference>
<dbReference type="EMBL" id="NGKB01000005">
    <property type="protein sequence ID" value="RSU15364.1"/>
    <property type="molecule type" value="Genomic_DNA"/>
</dbReference>
<dbReference type="InterPro" id="IPR010809">
    <property type="entry name" value="FliD_C"/>
</dbReference>
<evidence type="ECO:0000256" key="1">
    <source>
        <dbReference type="ARBA" id="ARBA00009764"/>
    </source>
</evidence>
<dbReference type="PANTHER" id="PTHR30288">
    <property type="entry name" value="FLAGELLAR CAP/ASSEMBLY PROTEIN FLID"/>
    <property type="match status" value="1"/>
</dbReference>
<dbReference type="Proteomes" id="UP000288028">
    <property type="component" value="Unassembled WGS sequence"/>
</dbReference>
<dbReference type="Pfam" id="PF07195">
    <property type="entry name" value="FliD_C"/>
    <property type="match status" value="1"/>
</dbReference>
<dbReference type="GO" id="GO:0009424">
    <property type="term" value="C:bacterial-type flagellum hook"/>
    <property type="evidence" value="ECO:0007669"/>
    <property type="project" value="UniProtKB-UniRule"/>
</dbReference>
<feature type="domain" description="Flagellar hook-associated protein 2 N-terminal" evidence="6">
    <location>
        <begin position="22"/>
        <end position="112"/>
    </location>
</feature>
<name>A0A430B4W1_9ENTE</name>
<comment type="caution">
    <text evidence="8">The sequence shown here is derived from an EMBL/GenBank/DDBJ whole genome shotgun (WGS) entry which is preliminary data.</text>
</comment>
<dbReference type="Pfam" id="PF07196">
    <property type="entry name" value="Flagellin_IN"/>
    <property type="match status" value="1"/>
</dbReference>
<sequence>MASVGSASGISSTLGTYSGITSKEIDKLIEAESVPLTKMNLRKSKMTEQQNAWKDVRLRLNSLFTNLEKLQKNETFNTKITLSSHPEKVKITATDLADVEDYKVTVEKLATSTKITSGEIAKLKDKTIYDELSVSGKLTLPLKSEKEIKVDTLDGKTETKPPKTLDITIDEKDSLKEITNKINQESKQTGIKASVINNRLILTSVETGEKDFEVKGDVLNGLGLDKAEKVPGEDAIFTIDGMKVTRSSNEVSDVIENVTIHLLGETKENVNLSLKTDTEKLTTAVKDFVEQYNNVMGFISEKTSVGDPSKKDNKAGTLNGDGSMMRLQSSLRFLMTGAPGNNDKTNIVTPMELGIESKDKTATITFDEEKFKAALKKDPEAVQNFFYNEKKEIKEVTGPDGKPTMEFEKSEFGYTVKLKELMNEYLDDTKGKKSVFKSKTETLESNMKDIDERIKRFNVKIEKKKDYYVRTFTKLDQVMMNAEAQMAYLQSQIDSFAAR</sequence>
<dbReference type="Pfam" id="PF02465">
    <property type="entry name" value="FliD_N"/>
    <property type="match status" value="1"/>
</dbReference>
<protein>
    <recommendedName>
        <fullName evidence="5">Flagellar hook-associated protein 2</fullName>
        <shortName evidence="5">HAP2</shortName>
    </recommendedName>
    <alternativeName>
        <fullName evidence="5">Flagellar cap protein</fullName>
    </alternativeName>
</protein>
<dbReference type="GO" id="GO:0071973">
    <property type="term" value="P:bacterial-type flagellum-dependent cell motility"/>
    <property type="evidence" value="ECO:0007669"/>
    <property type="project" value="TreeGrafter"/>
</dbReference>
<keyword evidence="4 5" id="KW-0975">Bacterial flagellum</keyword>